<sequence>MFNFILRNPKTTNPSQKEKEAHVQAKNYERFVAANYGQTLDQAVPQQWVVSKEKYYTR</sequence>
<comment type="caution">
    <text evidence="2">The sequence shown here is derived from an EMBL/GenBank/DDBJ whole genome shotgun (WGS) entry which is preliminary data.</text>
</comment>
<name>A0A0R1TFK7_9LACO</name>
<evidence type="ECO:0000256" key="1">
    <source>
        <dbReference type="SAM" id="MobiDB-lite"/>
    </source>
</evidence>
<protein>
    <submittedName>
        <fullName evidence="2">Uncharacterized protein</fullName>
    </submittedName>
</protein>
<dbReference type="Proteomes" id="UP000051048">
    <property type="component" value="Unassembled WGS sequence"/>
</dbReference>
<dbReference type="EMBL" id="AZFH01000069">
    <property type="protein sequence ID" value="KRL80111.1"/>
    <property type="molecule type" value="Genomic_DNA"/>
</dbReference>
<proteinExistence type="predicted"/>
<evidence type="ECO:0000313" key="3">
    <source>
        <dbReference type="Proteomes" id="UP000051048"/>
    </source>
</evidence>
<accession>A0A0R1TFK7</accession>
<organism evidence="2 3">
    <name type="scientific">Ligilactobacillus equi DSM 15833 = JCM 10991</name>
    <dbReference type="NCBI Taxonomy" id="1423740"/>
    <lineage>
        <taxon>Bacteria</taxon>
        <taxon>Bacillati</taxon>
        <taxon>Bacillota</taxon>
        <taxon>Bacilli</taxon>
        <taxon>Lactobacillales</taxon>
        <taxon>Lactobacillaceae</taxon>
        <taxon>Ligilactobacillus</taxon>
    </lineage>
</organism>
<gene>
    <name evidence="2" type="ORF">FC36_GL000142</name>
</gene>
<dbReference type="AlphaFoldDB" id="A0A0R1TFK7"/>
<evidence type="ECO:0000313" key="2">
    <source>
        <dbReference type="EMBL" id="KRL80111.1"/>
    </source>
</evidence>
<feature type="region of interest" description="Disordered" evidence="1">
    <location>
        <begin position="1"/>
        <end position="21"/>
    </location>
</feature>
<dbReference type="PATRIC" id="fig|1423740.3.peg.147"/>
<reference evidence="2 3" key="1">
    <citation type="journal article" date="2015" name="Genome Announc.">
        <title>Expanding the biotechnology potential of lactobacilli through comparative genomics of 213 strains and associated genera.</title>
        <authorList>
            <person name="Sun Z."/>
            <person name="Harris H.M."/>
            <person name="McCann A."/>
            <person name="Guo C."/>
            <person name="Argimon S."/>
            <person name="Zhang W."/>
            <person name="Yang X."/>
            <person name="Jeffery I.B."/>
            <person name="Cooney J.C."/>
            <person name="Kagawa T.F."/>
            <person name="Liu W."/>
            <person name="Song Y."/>
            <person name="Salvetti E."/>
            <person name="Wrobel A."/>
            <person name="Rasinkangas P."/>
            <person name="Parkhill J."/>
            <person name="Rea M.C."/>
            <person name="O'Sullivan O."/>
            <person name="Ritari J."/>
            <person name="Douillard F.P."/>
            <person name="Paul Ross R."/>
            <person name="Yang R."/>
            <person name="Briner A.E."/>
            <person name="Felis G.E."/>
            <person name="de Vos W.M."/>
            <person name="Barrangou R."/>
            <person name="Klaenhammer T.R."/>
            <person name="Caufield P.W."/>
            <person name="Cui Y."/>
            <person name="Zhang H."/>
            <person name="O'Toole P.W."/>
        </authorList>
    </citation>
    <scope>NUCLEOTIDE SEQUENCE [LARGE SCALE GENOMIC DNA]</scope>
    <source>
        <strain evidence="2 3">DSM 15833</strain>
    </source>
</reference>
<dbReference type="STRING" id="1423740.FC36_GL000142"/>
<dbReference type="RefSeq" id="WP_023859976.1">
    <property type="nucleotide sequence ID" value="NZ_AZFH01000069.1"/>
</dbReference>